<organism evidence="1 2">
    <name type="scientific">Papaver somniferum</name>
    <name type="common">Opium poppy</name>
    <dbReference type="NCBI Taxonomy" id="3469"/>
    <lineage>
        <taxon>Eukaryota</taxon>
        <taxon>Viridiplantae</taxon>
        <taxon>Streptophyta</taxon>
        <taxon>Embryophyta</taxon>
        <taxon>Tracheophyta</taxon>
        <taxon>Spermatophyta</taxon>
        <taxon>Magnoliopsida</taxon>
        <taxon>Ranunculales</taxon>
        <taxon>Papaveraceae</taxon>
        <taxon>Papaveroideae</taxon>
        <taxon>Papaver</taxon>
    </lineage>
</organism>
<name>A0A4Y7JQZ7_PAPSO</name>
<dbReference type="AlphaFoldDB" id="A0A4Y7JQZ7"/>
<gene>
    <name evidence="1" type="ORF">C5167_024249</name>
</gene>
<evidence type="ECO:0000313" key="2">
    <source>
        <dbReference type="Proteomes" id="UP000316621"/>
    </source>
</evidence>
<keyword evidence="2" id="KW-1185">Reference proteome</keyword>
<proteinExistence type="predicted"/>
<protein>
    <submittedName>
        <fullName evidence="1">Uncharacterized protein</fullName>
    </submittedName>
</protein>
<evidence type="ECO:0000313" key="1">
    <source>
        <dbReference type="EMBL" id="RZC62480.1"/>
    </source>
</evidence>
<dbReference type="EMBL" id="CM010719">
    <property type="protein sequence ID" value="RZC62480.1"/>
    <property type="molecule type" value="Genomic_DNA"/>
</dbReference>
<dbReference type="Proteomes" id="UP000316621">
    <property type="component" value="Chromosome 5"/>
</dbReference>
<sequence>MASRKNHLFTLQAISCESWNPGDYYINPSEKLMTKTSDWSVVEHEDYIETIFNMAAFKAGDCSYILNSDFIDFKGKDGEFKDGLHKMYFPKIKVEDNKKKIKVEDHKKKNNVVGSTSG</sequence>
<dbReference type="Gramene" id="RZC62480">
    <property type="protein sequence ID" value="RZC62480"/>
    <property type="gene ID" value="C5167_024249"/>
</dbReference>
<accession>A0A4Y7JQZ7</accession>
<reference evidence="1 2" key="1">
    <citation type="journal article" date="2018" name="Science">
        <title>The opium poppy genome and morphinan production.</title>
        <authorList>
            <person name="Guo L."/>
            <person name="Winzer T."/>
            <person name="Yang X."/>
            <person name="Li Y."/>
            <person name="Ning Z."/>
            <person name="He Z."/>
            <person name="Teodor R."/>
            <person name="Lu Y."/>
            <person name="Bowser T.A."/>
            <person name="Graham I.A."/>
            <person name="Ye K."/>
        </authorList>
    </citation>
    <scope>NUCLEOTIDE SEQUENCE [LARGE SCALE GENOMIC DNA]</scope>
    <source>
        <strain evidence="2">cv. HN1</strain>
        <tissue evidence="1">Leaves</tissue>
    </source>
</reference>